<protein>
    <submittedName>
        <fullName evidence="1">Uncharacterized protein</fullName>
    </submittedName>
</protein>
<organism evidence="1 2">
    <name type="scientific">Coniosporium uncinatum</name>
    <dbReference type="NCBI Taxonomy" id="93489"/>
    <lineage>
        <taxon>Eukaryota</taxon>
        <taxon>Fungi</taxon>
        <taxon>Dikarya</taxon>
        <taxon>Ascomycota</taxon>
        <taxon>Pezizomycotina</taxon>
        <taxon>Dothideomycetes</taxon>
        <taxon>Dothideomycetes incertae sedis</taxon>
        <taxon>Coniosporium</taxon>
    </lineage>
</organism>
<comment type="caution">
    <text evidence="1">The sequence shown here is derived from an EMBL/GenBank/DDBJ whole genome shotgun (WGS) entry which is preliminary data.</text>
</comment>
<evidence type="ECO:0000313" key="2">
    <source>
        <dbReference type="Proteomes" id="UP001186974"/>
    </source>
</evidence>
<name>A0ACC3DQF3_9PEZI</name>
<keyword evidence="2" id="KW-1185">Reference proteome</keyword>
<proteinExistence type="predicted"/>
<accession>A0ACC3DQF3</accession>
<evidence type="ECO:0000313" key="1">
    <source>
        <dbReference type="EMBL" id="KAK3078859.1"/>
    </source>
</evidence>
<reference evidence="1" key="1">
    <citation type="submission" date="2024-09" db="EMBL/GenBank/DDBJ databases">
        <title>Black Yeasts Isolated from many extreme environments.</title>
        <authorList>
            <person name="Coleine C."/>
            <person name="Stajich J.E."/>
            <person name="Selbmann L."/>
        </authorList>
    </citation>
    <scope>NUCLEOTIDE SEQUENCE</scope>
    <source>
        <strain evidence="1">CCFEE 5737</strain>
    </source>
</reference>
<sequence length="280" mass="30817">MSWFACSISKVVELAKLWPHDVVFFLVLGGAYATLIYYMVRAVPGFLAVRKGRKLEGDARICASMSRCIRMLCYLTRPIMIFNFIGVLAVAFKLPSSSSKESGDGAASHPMNPRSPWVWLVVLCGACLGVLPSQCARVIKNRLNKAEAEGRTSTITAYQSGTLVLTSVSAVTSTVLLLVQNSGVTKMNNGFEPDFTWAMCLITITIGLAISNLVYLCSADVASTLFLSSRRVKAPYPIDLWCDENLIMEMYATKRDNGDEKVPISVEYRDEKEAIPETMV</sequence>
<dbReference type="EMBL" id="JAWDJW010001563">
    <property type="protein sequence ID" value="KAK3078859.1"/>
    <property type="molecule type" value="Genomic_DNA"/>
</dbReference>
<dbReference type="Proteomes" id="UP001186974">
    <property type="component" value="Unassembled WGS sequence"/>
</dbReference>
<gene>
    <name evidence="1" type="ORF">LTS18_006450</name>
</gene>